<dbReference type="PANTHER" id="PTHR30469:SF33">
    <property type="entry name" value="SLR1207 PROTEIN"/>
    <property type="match status" value="1"/>
</dbReference>
<proteinExistence type="inferred from homology"/>
<dbReference type="Gene3D" id="2.40.30.170">
    <property type="match status" value="1"/>
</dbReference>
<feature type="chain" id="PRO_5035170162" evidence="2">
    <location>
        <begin position="24"/>
        <end position="357"/>
    </location>
</feature>
<comment type="similarity">
    <text evidence="1">Belongs to the membrane fusion protein (MFP) (TC 8.A.1) family.</text>
</comment>
<evidence type="ECO:0000256" key="1">
    <source>
        <dbReference type="ARBA" id="ARBA00009477"/>
    </source>
</evidence>
<dbReference type="GO" id="GO:0015562">
    <property type="term" value="F:efflux transmembrane transporter activity"/>
    <property type="evidence" value="ECO:0007669"/>
    <property type="project" value="TreeGrafter"/>
</dbReference>
<accession>A0A8J7RJA6</accession>
<dbReference type="PANTHER" id="PTHR30469">
    <property type="entry name" value="MULTIDRUG RESISTANCE PROTEIN MDTA"/>
    <property type="match status" value="1"/>
</dbReference>
<gene>
    <name evidence="6" type="ORF">NATSA_03920</name>
</gene>
<dbReference type="Proteomes" id="UP000673975">
    <property type="component" value="Unassembled WGS sequence"/>
</dbReference>
<dbReference type="RefSeq" id="WP_210510583.1">
    <property type="nucleotide sequence ID" value="NZ_JAFIDN010000002.1"/>
</dbReference>
<evidence type="ECO:0000259" key="4">
    <source>
        <dbReference type="Pfam" id="PF25954"/>
    </source>
</evidence>
<feature type="signal peptide" evidence="2">
    <location>
        <begin position="1"/>
        <end position="23"/>
    </location>
</feature>
<evidence type="ECO:0000313" key="7">
    <source>
        <dbReference type="Proteomes" id="UP000673975"/>
    </source>
</evidence>
<dbReference type="Gene3D" id="2.40.50.100">
    <property type="match status" value="2"/>
</dbReference>
<dbReference type="AlphaFoldDB" id="A0A8J7RJA6"/>
<protein>
    <submittedName>
        <fullName evidence="6">Efflux RND transporter periplasmic adaptor subunit</fullName>
    </submittedName>
</protein>
<sequence length="357" mass="39901">MNKILTPVTLSVILGLLVFSACNSETDVSDETDATSVTIASAEYRDLSHRVRTSAKVEPYQRVFVASQISGLVRQVYFEEGDHVQEGDVMAEIDTRLQQIELNRAQIVLAESETNYERSRQLYEREAISESEYLADKREFELAENEVERLEQLIDYSYITAPKNAVVTSRDVEIGNSVSENEQIFEIVDMNNLVIRPGISEMDLSGVEQGQTIDVTLDVYPDHKFESQVRRIFPDVDADSRLFTVELQVKHSDEDPVIRPGYLARVSFSADHQDPALTVPTSAIAERDNETVVFLIDENQTTVTAASVETGVRRDGWTHIISGIEENDTVAAANIDALDDGSAVSVVGEFRRSGFRD</sequence>
<name>A0A8J7RJA6_9BACT</name>
<dbReference type="Pfam" id="PF25954">
    <property type="entry name" value="Beta-barrel_RND_2"/>
    <property type="match status" value="1"/>
</dbReference>
<feature type="domain" description="Multidrug resistance protein MdtA-like barrel-sandwich hybrid" evidence="3">
    <location>
        <begin position="63"/>
        <end position="188"/>
    </location>
</feature>
<dbReference type="GO" id="GO:1990281">
    <property type="term" value="C:efflux pump complex"/>
    <property type="evidence" value="ECO:0007669"/>
    <property type="project" value="TreeGrafter"/>
</dbReference>
<dbReference type="SUPFAM" id="SSF111369">
    <property type="entry name" value="HlyD-like secretion proteins"/>
    <property type="match status" value="1"/>
</dbReference>
<evidence type="ECO:0000259" key="5">
    <source>
        <dbReference type="Pfam" id="PF25989"/>
    </source>
</evidence>
<keyword evidence="2" id="KW-0732">Signal</keyword>
<evidence type="ECO:0000259" key="3">
    <source>
        <dbReference type="Pfam" id="PF25917"/>
    </source>
</evidence>
<dbReference type="InterPro" id="IPR058792">
    <property type="entry name" value="Beta-barrel_RND_2"/>
</dbReference>
<dbReference type="InterPro" id="IPR058625">
    <property type="entry name" value="MdtA-like_BSH"/>
</dbReference>
<dbReference type="InterPro" id="IPR006143">
    <property type="entry name" value="RND_pump_MFP"/>
</dbReference>
<dbReference type="PROSITE" id="PS51257">
    <property type="entry name" value="PROKAR_LIPOPROTEIN"/>
    <property type="match status" value="1"/>
</dbReference>
<dbReference type="NCBIfam" id="TIGR01730">
    <property type="entry name" value="RND_mfp"/>
    <property type="match status" value="1"/>
</dbReference>
<feature type="domain" description="CusB-like beta-barrel" evidence="4">
    <location>
        <begin position="199"/>
        <end position="270"/>
    </location>
</feature>
<organism evidence="6 7">
    <name type="scientific">Natronogracilivirga saccharolytica</name>
    <dbReference type="NCBI Taxonomy" id="2812953"/>
    <lineage>
        <taxon>Bacteria</taxon>
        <taxon>Pseudomonadati</taxon>
        <taxon>Balneolota</taxon>
        <taxon>Balneolia</taxon>
        <taxon>Balneolales</taxon>
        <taxon>Cyclonatronaceae</taxon>
        <taxon>Natronogracilivirga</taxon>
    </lineage>
</organism>
<comment type="caution">
    <text evidence="6">The sequence shown here is derived from an EMBL/GenBank/DDBJ whole genome shotgun (WGS) entry which is preliminary data.</text>
</comment>
<dbReference type="Pfam" id="PF25989">
    <property type="entry name" value="YknX_C"/>
    <property type="match status" value="1"/>
</dbReference>
<dbReference type="EMBL" id="JAFIDN010000002">
    <property type="protein sequence ID" value="MBP3191805.1"/>
    <property type="molecule type" value="Genomic_DNA"/>
</dbReference>
<dbReference type="InterPro" id="IPR058637">
    <property type="entry name" value="YknX-like_C"/>
</dbReference>
<reference evidence="6" key="1">
    <citation type="submission" date="2021-02" db="EMBL/GenBank/DDBJ databases">
        <title>Natronogracilivirga saccharolytica gen. nov. sp. nov. a new anaerobic, haloalkiliphilic carbohydrate-fermenting bacterium from soda lake and proposing of Cyclonatronumiaceae fam. nov. in the phylum Balneolaeota.</title>
        <authorList>
            <person name="Zhilina T.N."/>
            <person name="Sorokin D.Y."/>
            <person name="Zavarzina D.G."/>
            <person name="Toshchakov S.V."/>
            <person name="Kublanov I.V."/>
        </authorList>
    </citation>
    <scope>NUCLEOTIDE SEQUENCE</scope>
    <source>
        <strain evidence="6">Z-1702</strain>
    </source>
</reference>
<dbReference type="Gene3D" id="2.40.420.20">
    <property type="match status" value="1"/>
</dbReference>
<feature type="domain" description="YknX-like C-terminal permuted SH3-like" evidence="5">
    <location>
        <begin position="276"/>
        <end position="346"/>
    </location>
</feature>
<evidence type="ECO:0000313" key="6">
    <source>
        <dbReference type="EMBL" id="MBP3191805.1"/>
    </source>
</evidence>
<dbReference type="Pfam" id="PF25917">
    <property type="entry name" value="BSH_RND"/>
    <property type="match status" value="1"/>
</dbReference>
<evidence type="ECO:0000256" key="2">
    <source>
        <dbReference type="SAM" id="SignalP"/>
    </source>
</evidence>
<keyword evidence="7" id="KW-1185">Reference proteome</keyword>